<dbReference type="PANTHER" id="PTHR33164:SF43">
    <property type="entry name" value="HTH-TYPE TRANSCRIPTIONAL REPRESSOR YETL"/>
    <property type="match status" value="1"/>
</dbReference>
<organism evidence="2 3">
    <name type="scientific">Falsiroseomonas stagni DSM 19981</name>
    <dbReference type="NCBI Taxonomy" id="1123062"/>
    <lineage>
        <taxon>Bacteria</taxon>
        <taxon>Pseudomonadati</taxon>
        <taxon>Pseudomonadota</taxon>
        <taxon>Alphaproteobacteria</taxon>
        <taxon>Acetobacterales</taxon>
        <taxon>Roseomonadaceae</taxon>
        <taxon>Falsiroseomonas</taxon>
    </lineage>
</organism>
<dbReference type="GO" id="GO:0003677">
    <property type="term" value="F:DNA binding"/>
    <property type="evidence" value="ECO:0007669"/>
    <property type="project" value="UniProtKB-KW"/>
</dbReference>
<dbReference type="Gene3D" id="1.10.10.10">
    <property type="entry name" value="Winged helix-like DNA-binding domain superfamily/Winged helix DNA-binding domain"/>
    <property type="match status" value="1"/>
</dbReference>
<keyword evidence="2" id="KW-0238">DNA-binding</keyword>
<dbReference type="PROSITE" id="PS50995">
    <property type="entry name" value="HTH_MARR_2"/>
    <property type="match status" value="1"/>
</dbReference>
<dbReference type="GO" id="GO:0003700">
    <property type="term" value="F:DNA-binding transcription factor activity"/>
    <property type="evidence" value="ECO:0007669"/>
    <property type="project" value="InterPro"/>
</dbReference>
<dbReference type="Pfam" id="PF12802">
    <property type="entry name" value="MarR_2"/>
    <property type="match status" value="1"/>
</dbReference>
<dbReference type="Proteomes" id="UP000199473">
    <property type="component" value="Unassembled WGS sequence"/>
</dbReference>
<sequence length="165" mass="18007">MPSPPSPATIRDLLSYRIHRLANALSRGAALRYRQEFGVSLMEWRILALLGGFAPLTLRDLARESGLDKAQASRAVKALVERGLVERESGATDAREVALRLSPEGKRVEQGLMQAAREREAAFRASLPAGSLATLEEAIRLLTAEARRQAALVEQGADQRPREPG</sequence>
<dbReference type="SUPFAM" id="SSF46785">
    <property type="entry name" value="Winged helix' DNA-binding domain"/>
    <property type="match status" value="1"/>
</dbReference>
<dbReference type="InterPro" id="IPR000835">
    <property type="entry name" value="HTH_MarR-typ"/>
</dbReference>
<evidence type="ECO:0000259" key="1">
    <source>
        <dbReference type="PROSITE" id="PS50995"/>
    </source>
</evidence>
<accession>A0A1I3ZLI4</accession>
<dbReference type="InterPro" id="IPR036388">
    <property type="entry name" value="WH-like_DNA-bd_sf"/>
</dbReference>
<dbReference type="OrthoDB" id="8906692at2"/>
<dbReference type="SMART" id="SM00347">
    <property type="entry name" value="HTH_MARR"/>
    <property type="match status" value="1"/>
</dbReference>
<evidence type="ECO:0000313" key="2">
    <source>
        <dbReference type="EMBL" id="SFK44933.1"/>
    </source>
</evidence>
<gene>
    <name evidence="2" type="ORF">SAMN02745775_102570</name>
</gene>
<feature type="domain" description="HTH marR-type" evidence="1">
    <location>
        <begin position="11"/>
        <end position="144"/>
    </location>
</feature>
<evidence type="ECO:0000313" key="3">
    <source>
        <dbReference type="Proteomes" id="UP000199473"/>
    </source>
</evidence>
<dbReference type="EMBL" id="FOSQ01000002">
    <property type="protein sequence ID" value="SFK44933.1"/>
    <property type="molecule type" value="Genomic_DNA"/>
</dbReference>
<reference evidence="2 3" key="1">
    <citation type="submission" date="2016-10" db="EMBL/GenBank/DDBJ databases">
        <authorList>
            <person name="de Groot N.N."/>
        </authorList>
    </citation>
    <scope>NUCLEOTIDE SEQUENCE [LARGE SCALE GENOMIC DNA]</scope>
    <source>
        <strain evidence="2 3">DSM 19981</strain>
    </source>
</reference>
<dbReference type="GO" id="GO:0006950">
    <property type="term" value="P:response to stress"/>
    <property type="evidence" value="ECO:0007669"/>
    <property type="project" value="TreeGrafter"/>
</dbReference>
<dbReference type="PANTHER" id="PTHR33164">
    <property type="entry name" value="TRANSCRIPTIONAL REGULATOR, MARR FAMILY"/>
    <property type="match status" value="1"/>
</dbReference>
<keyword evidence="3" id="KW-1185">Reference proteome</keyword>
<proteinExistence type="predicted"/>
<dbReference type="STRING" id="1123062.SAMN02745775_102570"/>
<dbReference type="InterPro" id="IPR036390">
    <property type="entry name" value="WH_DNA-bd_sf"/>
</dbReference>
<protein>
    <submittedName>
        <fullName evidence="2">DNA-binding transcriptional regulator, MarR family</fullName>
    </submittedName>
</protein>
<dbReference type="InterPro" id="IPR039422">
    <property type="entry name" value="MarR/SlyA-like"/>
</dbReference>
<name>A0A1I3ZLI4_9PROT</name>
<dbReference type="AlphaFoldDB" id="A0A1I3ZLI4"/>
<dbReference type="RefSeq" id="WP_092958754.1">
    <property type="nucleotide sequence ID" value="NZ_FOSQ01000002.1"/>
</dbReference>